<gene>
    <name evidence="2" type="ORF">J1605_019547</name>
</gene>
<sequence>MAWRERFQEEALQASACPFRPGGQVEETRPSLSSPLPRAAGPCLSVTTPFPPTQGTCWDVCWDGSWELLAAPGYGAGRQPCSLDSGEAGAPDPASGTGRLTHGCCLWPVWAPRGLEMELKMLKSQAGPAEQSFLFSREEVSSLSPPAPLGLGSAAFLGWC</sequence>
<dbReference type="AlphaFoldDB" id="A0AB34HNP3"/>
<evidence type="ECO:0000313" key="2">
    <source>
        <dbReference type="EMBL" id="KAJ8792727.1"/>
    </source>
</evidence>
<proteinExistence type="predicted"/>
<protein>
    <submittedName>
        <fullName evidence="2">Uncharacterized protein</fullName>
    </submittedName>
</protein>
<organism evidence="2 3">
    <name type="scientific">Eschrichtius robustus</name>
    <name type="common">California gray whale</name>
    <name type="synonym">Eschrichtius gibbosus</name>
    <dbReference type="NCBI Taxonomy" id="9764"/>
    <lineage>
        <taxon>Eukaryota</taxon>
        <taxon>Metazoa</taxon>
        <taxon>Chordata</taxon>
        <taxon>Craniata</taxon>
        <taxon>Vertebrata</taxon>
        <taxon>Euteleostomi</taxon>
        <taxon>Mammalia</taxon>
        <taxon>Eutheria</taxon>
        <taxon>Laurasiatheria</taxon>
        <taxon>Artiodactyla</taxon>
        <taxon>Whippomorpha</taxon>
        <taxon>Cetacea</taxon>
        <taxon>Mysticeti</taxon>
        <taxon>Eschrichtiidae</taxon>
        <taxon>Eschrichtius</taxon>
    </lineage>
</organism>
<reference evidence="2 3" key="1">
    <citation type="submission" date="2022-11" db="EMBL/GenBank/DDBJ databases">
        <title>Whole genome sequence of Eschrichtius robustus ER-17-0199.</title>
        <authorList>
            <person name="Bruniche-Olsen A."/>
            <person name="Black A.N."/>
            <person name="Fields C.J."/>
            <person name="Walden K."/>
            <person name="Dewoody J.A."/>
        </authorList>
    </citation>
    <scope>NUCLEOTIDE SEQUENCE [LARGE SCALE GENOMIC DNA]</scope>
    <source>
        <strain evidence="2">ER-17-0199</strain>
        <tissue evidence="2">Blubber</tissue>
    </source>
</reference>
<evidence type="ECO:0000313" key="3">
    <source>
        <dbReference type="Proteomes" id="UP001159641"/>
    </source>
</evidence>
<name>A0AB34HNP3_ESCRO</name>
<dbReference type="Proteomes" id="UP001159641">
    <property type="component" value="Unassembled WGS sequence"/>
</dbReference>
<accession>A0AB34HNP3</accession>
<feature type="region of interest" description="Disordered" evidence="1">
    <location>
        <begin position="18"/>
        <end position="38"/>
    </location>
</feature>
<dbReference type="EMBL" id="JAIQCJ010001083">
    <property type="protein sequence ID" value="KAJ8792727.1"/>
    <property type="molecule type" value="Genomic_DNA"/>
</dbReference>
<comment type="caution">
    <text evidence="2">The sequence shown here is derived from an EMBL/GenBank/DDBJ whole genome shotgun (WGS) entry which is preliminary data.</text>
</comment>
<keyword evidence="3" id="KW-1185">Reference proteome</keyword>
<evidence type="ECO:0000256" key="1">
    <source>
        <dbReference type="SAM" id="MobiDB-lite"/>
    </source>
</evidence>